<sequence length="286" mass="30026">MNLQSLVKPPLAPPLVMGIVNVTPDSFSDGGQLETQEAALAHAMRLIEQGAEVLDIGGESTRPGSDPVSEDQEIARTLPLITALRARWDGMISIDTMKPGVARAAVAAGARMWNDVTALSHHHDSLTTAAELGCAVVLMHMKGAPKTMQDDPRYDDVVAEVVAHLAARAEAAMAAGVARDRIWLDPGIGFAKTTAHNLTLTARLEALVDLGFPVLYAASRKRVIQGVDATAVAATDRLGGSLALALEGARRGARMVRVHDVRETVQALKLQAAVAEAAGVSGRSTS</sequence>
<organism evidence="11 12">
    <name type="scientific">Brevundimonas bullata</name>
    <dbReference type="NCBI Taxonomy" id="13160"/>
    <lineage>
        <taxon>Bacteria</taxon>
        <taxon>Pseudomonadati</taxon>
        <taxon>Pseudomonadota</taxon>
        <taxon>Alphaproteobacteria</taxon>
        <taxon>Caulobacterales</taxon>
        <taxon>Caulobacteraceae</taxon>
        <taxon>Brevundimonas</taxon>
    </lineage>
</organism>
<dbReference type="PANTHER" id="PTHR20941:SF1">
    <property type="entry name" value="FOLIC ACID SYNTHESIS PROTEIN FOL1"/>
    <property type="match status" value="1"/>
</dbReference>
<keyword evidence="8 9" id="KW-0289">Folate biosynthesis</keyword>
<keyword evidence="5 9" id="KW-0808">Transferase</keyword>
<dbReference type="GO" id="GO:0046656">
    <property type="term" value="P:folic acid biosynthetic process"/>
    <property type="evidence" value="ECO:0007669"/>
    <property type="project" value="UniProtKB-KW"/>
</dbReference>
<dbReference type="EC" id="2.5.1.15" evidence="4 9"/>
<comment type="pathway">
    <text evidence="3 9">Cofactor biosynthesis; tetrahydrofolate biosynthesis; 7,8-dihydrofolate from 2-amino-4-hydroxy-6-hydroxymethyl-7,8-dihydropteridine diphosphate and 4-aminobenzoate: step 1/2.</text>
</comment>
<comment type="cofactor">
    <cofactor evidence="2 9">
        <name>Mg(2+)</name>
        <dbReference type="ChEBI" id="CHEBI:18420"/>
    </cofactor>
</comment>
<comment type="catalytic activity">
    <reaction evidence="1">
        <text>(7,8-dihydropterin-6-yl)methyl diphosphate + 4-aminobenzoate = 7,8-dihydropteroate + diphosphate</text>
        <dbReference type="Rhea" id="RHEA:19949"/>
        <dbReference type="ChEBI" id="CHEBI:17836"/>
        <dbReference type="ChEBI" id="CHEBI:17839"/>
        <dbReference type="ChEBI" id="CHEBI:33019"/>
        <dbReference type="ChEBI" id="CHEBI:72950"/>
        <dbReference type="EC" id="2.5.1.15"/>
    </reaction>
</comment>
<evidence type="ECO:0000256" key="1">
    <source>
        <dbReference type="ARBA" id="ARBA00000012"/>
    </source>
</evidence>
<dbReference type="NCBIfam" id="TIGR01496">
    <property type="entry name" value="DHPS"/>
    <property type="match status" value="1"/>
</dbReference>
<evidence type="ECO:0000256" key="4">
    <source>
        <dbReference type="ARBA" id="ARBA00012458"/>
    </source>
</evidence>
<accession>A0A7W7N3J3</accession>
<dbReference type="Gene3D" id="3.20.20.20">
    <property type="entry name" value="Dihydropteroate synthase-like"/>
    <property type="match status" value="1"/>
</dbReference>
<comment type="similarity">
    <text evidence="9">Belongs to the DHPS family.</text>
</comment>
<evidence type="ECO:0000256" key="9">
    <source>
        <dbReference type="RuleBase" id="RU361205"/>
    </source>
</evidence>
<dbReference type="PROSITE" id="PS50972">
    <property type="entry name" value="PTERIN_BINDING"/>
    <property type="match status" value="1"/>
</dbReference>
<evidence type="ECO:0000313" key="12">
    <source>
        <dbReference type="Proteomes" id="UP000539957"/>
    </source>
</evidence>
<dbReference type="EMBL" id="JACHKY010000003">
    <property type="protein sequence ID" value="MBB4798453.1"/>
    <property type="molecule type" value="Genomic_DNA"/>
</dbReference>
<evidence type="ECO:0000256" key="3">
    <source>
        <dbReference type="ARBA" id="ARBA00004763"/>
    </source>
</evidence>
<dbReference type="InterPro" id="IPR011005">
    <property type="entry name" value="Dihydropteroate_synth-like_sf"/>
</dbReference>
<name>A0A7W7N3J3_9CAUL</name>
<reference evidence="11 12" key="1">
    <citation type="submission" date="2020-08" db="EMBL/GenBank/DDBJ databases">
        <title>Functional genomics of gut bacteria from endangered species of beetles.</title>
        <authorList>
            <person name="Carlos-Shanley C."/>
        </authorList>
    </citation>
    <scope>NUCLEOTIDE SEQUENCE [LARGE SCALE GENOMIC DNA]</scope>
    <source>
        <strain evidence="11 12">S00123</strain>
    </source>
</reference>
<dbReference type="PANTHER" id="PTHR20941">
    <property type="entry name" value="FOLATE SYNTHESIS PROTEINS"/>
    <property type="match status" value="1"/>
</dbReference>
<comment type="function">
    <text evidence="9">Catalyzes the condensation of para-aminobenzoate (pABA) with 6-hydroxymethyl-7,8-dihydropterin diphosphate (DHPt-PP) to form 7,8-dihydropteroate (H2Pte), the immediate precursor of folate derivatives.</text>
</comment>
<dbReference type="UniPathway" id="UPA00077">
    <property type="reaction ID" value="UER00156"/>
</dbReference>
<dbReference type="GO" id="GO:0004156">
    <property type="term" value="F:dihydropteroate synthase activity"/>
    <property type="evidence" value="ECO:0007669"/>
    <property type="project" value="UniProtKB-EC"/>
</dbReference>
<gene>
    <name evidence="11" type="ORF">HNP32_002197</name>
</gene>
<proteinExistence type="inferred from homology"/>
<keyword evidence="12" id="KW-1185">Reference proteome</keyword>
<dbReference type="PROSITE" id="PS00792">
    <property type="entry name" value="DHPS_1"/>
    <property type="match status" value="1"/>
</dbReference>
<dbReference type="PROSITE" id="PS00793">
    <property type="entry name" value="DHPS_2"/>
    <property type="match status" value="1"/>
</dbReference>
<dbReference type="Proteomes" id="UP000539957">
    <property type="component" value="Unassembled WGS sequence"/>
</dbReference>
<dbReference type="InterPro" id="IPR000489">
    <property type="entry name" value="Pterin-binding_dom"/>
</dbReference>
<dbReference type="Pfam" id="PF00809">
    <property type="entry name" value="Pterin_bind"/>
    <property type="match status" value="1"/>
</dbReference>
<dbReference type="SUPFAM" id="SSF51717">
    <property type="entry name" value="Dihydropteroate synthetase-like"/>
    <property type="match status" value="1"/>
</dbReference>
<evidence type="ECO:0000256" key="7">
    <source>
        <dbReference type="ARBA" id="ARBA00022842"/>
    </source>
</evidence>
<dbReference type="AlphaFoldDB" id="A0A7W7N3J3"/>
<comment type="caution">
    <text evidence="11">The sequence shown here is derived from an EMBL/GenBank/DDBJ whole genome shotgun (WGS) entry which is preliminary data.</text>
</comment>
<dbReference type="InterPro" id="IPR045031">
    <property type="entry name" value="DHP_synth-like"/>
</dbReference>
<dbReference type="CDD" id="cd00739">
    <property type="entry name" value="DHPS"/>
    <property type="match status" value="1"/>
</dbReference>
<dbReference type="GO" id="GO:0046654">
    <property type="term" value="P:tetrahydrofolate biosynthetic process"/>
    <property type="evidence" value="ECO:0007669"/>
    <property type="project" value="UniProtKB-UniPathway"/>
</dbReference>
<dbReference type="InterPro" id="IPR006390">
    <property type="entry name" value="DHP_synth_dom"/>
</dbReference>
<evidence type="ECO:0000256" key="8">
    <source>
        <dbReference type="ARBA" id="ARBA00022909"/>
    </source>
</evidence>
<evidence type="ECO:0000259" key="10">
    <source>
        <dbReference type="PROSITE" id="PS50972"/>
    </source>
</evidence>
<dbReference type="RefSeq" id="WP_184269916.1">
    <property type="nucleotide sequence ID" value="NZ_JACHKY010000003.1"/>
</dbReference>
<evidence type="ECO:0000256" key="2">
    <source>
        <dbReference type="ARBA" id="ARBA00001946"/>
    </source>
</evidence>
<evidence type="ECO:0000313" key="11">
    <source>
        <dbReference type="EMBL" id="MBB4798453.1"/>
    </source>
</evidence>
<feature type="domain" description="Pterin-binding" evidence="10">
    <location>
        <begin position="14"/>
        <end position="269"/>
    </location>
</feature>
<evidence type="ECO:0000256" key="6">
    <source>
        <dbReference type="ARBA" id="ARBA00022723"/>
    </source>
</evidence>
<dbReference type="GO" id="GO:0005829">
    <property type="term" value="C:cytosol"/>
    <property type="evidence" value="ECO:0007669"/>
    <property type="project" value="TreeGrafter"/>
</dbReference>
<protein>
    <recommendedName>
        <fullName evidence="4 9">Dihydropteroate synthase</fullName>
        <shortName evidence="9">DHPS</shortName>
        <ecNumber evidence="4 9">2.5.1.15</ecNumber>
    </recommendedName>
    <alternativeName>
        <fullName evidence="9">Dihydropteroate pyrophosphorylase</fullName>
    </alternativeName>
</protein>
<keyword evidence="7 9" id="KW-0460">Magnesium</keyword>
<keyword evidence="6 9" id="KW-0479">Metal-binding</keyword>
<dbReference type="GO" id="GO:0046872">
    <property type="term" value="F:metal ion binding"/>
    <property type="evidence" value="ECO:0007669"/>
    <property type="project" value="UniProtKB-KW"/>
</dbReference>
<evidence type="ECO:0000256" key="5">
    <source>
        <dbReference type="ARBA" id="ARBA00022679"/>
    </source>
</evidence>